<dbReference type="Gene3D" id="1.20.930.40">
    <property type="entry name" value="Transferrin receptor-like, dimerisation domain"/>
    <property type="match status" value="1"/>
</dbReference>
<dbReference type="InterPro" id="IPR039373">
    <property type="entry name" value="Peptidase_M28B"/>
</dbReference>
<feature type="domain" description="PA" evidence="4">
    <location>
        <begin position="166"/>
        <end position="237"/>
    </location>
</feature>
<dbReference type="FunFam" id="3.40.630.10:FF:000101">
    <property type="entry name" value="N-acetylated alpha-linked acidic dipeptidase like 1"/>
    <property type="match status" value="1"/>
</dbReference>
<feature type="domain" description="Transferrin receptor-like dimerisation" evidence="5">
    <location>
        <begin position="579"/>
        <end position="691"/>
    </location>
</feature>
<evidence type="ECO:0000259" key="6">
    <source>
        <dbReference type="Pfam" id="PF04389"/>
    </source>
</evidence>
<comment type="similarity">
    <text evidence="1">Belongs to the peptidase M28 family. M28B subfamily.</text>
</comment>
<feature type="chain" id="PRO_5012631902" evidence="3">
    <location>
        <begin position="19"/>
        <end position="693"/>
    </location>
</feature>
<evidence type="ECO:0000256" key="1">
    <source>
        <dbReference type="ARBA" id="ARBA00005634"/>
    </source>
</evidence>
<gene>
    <name evidence="7" type="ORF">GX51_01339</name>
</gene>
<dbReference type="InterPro" id="IPR046450">
    <property type="entry name" value="PA_dom_sf"/>
</dbReference>
<dbReference type="STRING" id="2060905.A0A2B7XGY3"/>
<dbReference type="OrthoDB" id="5841748at2759"/>
<dbReference type="Pfam" id="PF02225">
    <property type="entry name" value="PA"/>
    <property type="match status" value="1"/>
</dbReference>
<organism evidence="7 8">
    <name type="scientific">Blastomyces parvus</name>
    <dbReference type="NCBI Taxonomy" id="2060905"/>
    <lineage>
        <taxon>Eukaryota</taxon>
        <taxon>Fungi</taxon>
        <taxon>Dikarya</taxon>
        <taxon>Ascomycota</taxon>
        <taxon>Pezizomycotina</taxon>
        <taxon>Eurotiomycetes</taxon>
        <taxon>Eurotiomycetidae</taxon>
        <taxon>Onygenales</taxon>
        <taxon>Ajellomycetaceae</taxon>
        <taxon>Blastomyces</taxon>
    </lineage>
</organism>
<keyword evidence="8" id="KW-1185">Reference proteome</keyword>
<dbReference type="SUPFAM" id="SSF52025">
    <property type="entry name" value="PA domain"/>
    <property type="match status" value="1"/>
</dbReference>
<reference evidence="7 8" key="1">
    <citation type="submission" date="2017-10" db="EMBL/GenBank/DDBJ databases">
        <title>Comparative genomics in systemic dimorphic fungi from Ajellomycetaceae.</title>
        <authorList>
            <person name="Munoz J.F."/>
            <person name="Mcewen J.G."/>
            <person name="Clay O.K."/>
            <person name="Cuomo C.A."/>
        </authorList>
    </citation>
    <scope>NUCLEOTIDE SEQUENCE [LARGE SCALE GENOMIC DNA]</scope>
    <source>
        <strain evidence="7 8">UAMH130</strain>
    </source>
</reference>
<keyword evidence="7" id="KW-0378">Hydrolase</keyword>
<evidence type="ECO:0000259" key="4">
    <source>
        <dbReference type="Pfam" id="PF02225"/>
    </source>
</evidence>
<proteinExistence type="inferred from homology"/>
<keyword evidence="3" id="KW-0732">Signal</keyword>
<dbReference type="Gene3D" id="3.50.30.30">
    <property type="match status" value="1"/>
</dbReference>
<dbReference type="CDD" id="cd08022">
    <property type="entry name" value="M28_PSMA_like"/>
    <property type="match status" value="1"/>
</dbReference>
<evidence type="ECO:0000259" key="5">
    <source>
        <dbReference type="Pfam" id="PF04253"/>
    </source>
</evidence>
<dbReference type="InterPro" id="IPR036757">
    <property type="entry name" value="TFR-like_dimer_dom_sf"/>
</dbReference>
<evidence type="ECO:0000256" key="2">
    <source>
        <dbReference type="SAM" id="MobiDB-lite"/>
    </source>
</evidence>
<dbReference type="Pfam" id="PF04253">
    <property type="entry name" value="TFR_dimer"/>
    <property type="match status" value="1"/>
</dbReference>
<dbReference type="Gene3D" id="3.40.630.10">
    <property type="entry name" value="Zn peptidases"/>
    <property type="match status" value="1"/>
</dbReference>
<dbReference type="SUPFAM" id="SSF47672">
    <property type="entry name" value="Transferrin receptor-like dimerisation domain"/>
    <property type="match status" value="1"/>
</dbReference>
<dbReference type="Pfam" id="PF04389">
    <property type="entry name" value="Peptidase_M28"/>
    <property type="match status" value="1"/>
</dbReference>
<sequence>MQLLALSLLAASASVVDACVSDHLMERSFDLRELELVKRDSQPPPPVTEHESILMKSFDNDTISDWLYYYTHGLHVAGTNKTMAQWTADKWTEFGVPSTLADYQVFLNYPVSSSLSLTLPDGTVVDVNLDEDVLEKDSTTSYPNRVPIFHGYSASGEAKAEFVYVGRGQQVDFDRLVELGVDLKGKIALARYGGPFRGLKVKNAQDYGMSACIIFTDPGDDGNVTAANGYVNYPDGPARQPSSVQRGSVLFLSTAPGDPTTPGYPSKEGSPRADTSPVVPKIPSIPISYVNAQKILSQLDGHGQTADAVNRTKWVGGLDVDYSSGPAPGAELAVSNVMRDEIRPIYNPIGIINGTKQDEVIVVGNHWDAWIIGGAVDPNSGSAVMVELAKALGKLQESGWKPKRTIVLGSWDGEEYGLLGSTEWVEEYVNWLKETCVAYVNIDSAVSGPHPGLSGTPGLHQLSIELMKKVSWPYKGDESLTMYDMWMANSKGNVNIGSGGGSGDPVYHYHSNYDSFYWMDTFGDPGFVFHQAMGQYLALLTYHLASDDIIPFEVNNYGPEFAKYLVSLKKTVEASSVTLDLSRLEAAIGVFNKASAAATELRAQAIKAKDERLVDLVNAKFRDFERGFTSQGGLPGRIFYKHLIWAPGQDTGYAPTTFPGITEAVQAGNQALAEEFVEKTSNAIYVAAGILTP</sequence>
<protein>
    <submittedName>
        <fullName evidence="7">Glutamate carboxypeptidase II</fullName>
    </submittedName>
</protein>
<evidence type="ECO:0000313" key="7">
    <source>
        <dbReference type="EMBL" id="PGH08185.1"/>
    </source>
</evidence>
<dbReference type="GO" id="GO:0004180">
    <property type="term" value="F:carboxypeptidase activity"/>
    <property type="evidence" value="ECO:0007669"/>
    <property type="project" value="UniProtKB-KW"/>
</dbReference>
<dbReference type="InterPro" id="IPR007365">
    <property type="entry name" value="TFR-like_dimer_dom"/>
</dbReference>
<keyword evidence="7" id="KW-0121">Carboxypeptidase</keyword>
<dbReference type="PANTHER" id="PTHR10404">
    <property type="entry name" value="N-ACETYLATED-ALPHA-LINKED ACIDIC DIPEPTIDASE"/>
    <property type="match status" value="1"/>
</dbReference>
<dbReference type="InterPro" id="IPR007484">
    <property type="entry name" value="Peptidase_M28"/>
</dbReference>
<name>A0A2B7XGY3_9EURO</name>
<feature type="domain" description="Peptidase M28" evidence="6">
    <location>
        <begin position="349"/>
        <end position="476"/>
    </location>
</feature>
<dbReference type="EMBL" id="PDNC01000010">
    <property type="protein sequence ID" value="PGH08185.1"/>
    <property type="molecule type" value="Genomic_DNA"/>
</dbReference>
<dbReference type="FunFam" id="3.50.30.30:FF:000008">
    <property type="entry name" value="Glutamate carboxypeptidase 2"/>
    <property type="match status" value="1"/>
</dbReference>
<dbReference type="PANTHER" id="PTHR10404:SF46">
    <property type="entry name" value="VACUOLAR PROTEIN SORTING-ASSOCIATED PROTEIN 70"/>
    <property type="match status" value="1"/>
</dbReference>
<keyword evidence="7" id="KW-0645">Protease</keyword>
<comment type="caution">
    <text evidence="7">The sequence shown here is derived from an EMBL/GenBank/DDBJ whole genome shotgun (WGS) entry which is preliminary data.</text>
</comment>
<feature type="region of interest" description="Disordered" evidence="2">
    <location>
        <begin position="254"/>
        <end position="278"/>
    </location>
</feature>
<dbReference type="InterPro" id="IPR003137">
    <property type="entry name" value="PA_domain"/>
</dbReference>
<evidence type="ECO:0000256" key="3">
    <source>
        <dbReference type="SAM" id="SignalP"/>
    </source>
</evidence>
<dbReference type="AlphaFoldDB" id="A0A2B7XGY3"/>
<evidence type="ECO:0000313" key="8">
    <source>
        <dbReference type="Proteomes" id="UP000224080"/>
    </source>
</evidence>
<feature type="signal peptide" evidence="3">
    <location>
        <begin position="1"/>
        <end position="18"/>
    </location>
</feature>
<accession>A0A2B7XGY3</accession>
<dbReference type="CDD" id="cd02121">
    <property type="entry name" value="PA_GCPII_like"/>
    <property type="match status" value="1"/>
</dbReference>
<dbReference type="Proteomes" id="UP000224080">
    <property type="component" value="Unassembled WGS sequence"/>
</dbReference>
<dbReference type="SUPFAM" id="SSF53187">
    <property type="entry name" value="Zn-dependent exopeptidases"/>
    <property type="match status" value="1"/>
</dbReference>